<name>A0ABS5VYK2_9BACT</name>
<sequence>MPSTIEDVIKDVEKLVHDFGVSFYRDKVQQQIDESNRALQAVEKQQLRLVGQNKDLVK</sequence>
<protein>
    <submittedName>
        <fullName evidence="1">Uncharacterized protein</fullName>
    </submittedName>
</protein>
<keyword evidence="2" id="KW-1185">Reference proteome</keyword>
<evidence type="ECO:0000313" key="1">
    <source>
        <dbReference type="EMBL" id="MBT1706483.1"/>
    </source>
</evidence>
<dbReference type="EMBL" id="JAHESD010000122">
    <property type="protein sequence ID" value="MBT1706483.1"/>
    <property type="molecule type" value="Genomic_DNA"/>
</dbReference>
<proteinExistence type="predicted"/>
<gene>
    <name evidence="1" type="ORF">KK060_24630</name>
</gene>
<comment type="caution">
    <text evidence="1">The sequence shown here is derived from an EMBL/GenBank/DDBJ whole genome shotgun (WGS) entry which is preliminary data.</text>
</comment>
<accession>A0ABS5VYK2</accession>
<organism evidence="1 2">
    <name type="scientific">Chryseosolibacter indicus</name>
    <dbReference type="NCBI Taxonomy" id="2782351"/>
    <lineage>
        <taxon>Bacteria</taxon>
        <taxon>Pseudomonadati</taxon>
        <taxon>Bacteroidota</taxon>
        <taxon>Cytophagia</taxon>
        <taxon>Cytophagales</taxon>
        <taxon>Chryseotaleaceae</taxon>
        <taxon>Chryseosolibacter</taxon>
    </lineage>
</organism>
<dbReference type="Proteomes" id="UP000772618">
    <property type="component" value="Unassembled WGS sequence"/>
</dbReference>
<reference evidence="1 2" key="1">
    <citation type="submission" date="2021-05" db="EMBL/GenBank/DDBJ databases">
        <title>A Polyphasic approach of four new species of the genus Ohtaekwangia: Ohtaekwangia histidinii sp. nov., Ohtaekwangia cretensis sp. nov., Ohtaekwangia indiensis sp. nov., Ohtaekwangia reichenbachii sp. nov. from diverse environment.</title>
        <authorList>
            <person name="Octaviana S."/>
        </authorList>
    </citation>
    <scope>NUCLEOTIDE SEQUENCE [LARGE SCALE GENOMIC DNA]</scope>
    <source>
        <strain evidence="1 2">PWU20</strain>
    </source>
</reference>
<evidence type="ECO:0000313" key="2">
    <source>
        <dbReference type="Proteomes" id="UP000772618"/>
    </source>
</evidence>